<sequence>MGSRVETINNGSFEKEERLHTYSHALGVFLGIVGAFFLLLNNSGKTDNATLAILIYSFTIILLFSASTLYHYVSNLELKRRLRIVDHVSIYFLIAGTYTPVALISLASGNGFLIFYTVWGIALVGALFKVFYTGRFEMLSLFLYLAMGWLIVLDYPNLLENTSQMGIHLLMLGGAFYTIGILFYAIRKIPYNHLIWHFLVLGGAISHWLFIYLDVV</sequence>
<dbReference type="PANTHER" id="PTHR20855:SF3">
    <property type="entry name" value="LD03007P"/>
    <property type="match status" value="1"/>
</dbReference>
<feature type="transmembrane region" description="Helical" evidence="7">
    <location>
        <begin position="165"/>
        <end position="186"/>
    </location>
</feature>
<comment type="similarity">
    <text evidence="2">Belongs to the UPF0073 (Hly-III) family.</text>
</comment>
<feature type="transmembrane region" description="Helical" evidence="7">
    <location>
        <begin position="113"/>
        <end position="132"/>
    </location>
</feature>
<dbReference type="InterPro" id="IPR005744">
    <property type="entry name" value="Hy-lIII"/>
</dbReference>
<dbReference type="Pfam" id="PF03006">
    <property type="entry name" value="HlyIII"/>
    <property type="match status" value="1"/>
</dbReference>
<reference evidence="8 9" key="1">
    <citation type="submission" date="2024-07" db="EMBL/GenBank/DDBJ databases">
        <title>The genome sequence of type strain Sediminicola arcticus GDMCC 1.2805.</title>
        <authorList>
            <person name="Liu Y."/>
        </authorList>
    </citation>
    <scope>NUCLEOTIDE SEQUENCE [LARGE SCALE GENOMIC DNA]</scope>
    <source>
        <strain evidence="8 9">GDMCC 1.2805</strain>
    </source>
</reference>
<keyword evidence="5 7" id="KW-1133">Transmembrane helix</keyword>
<feature type="transmembrane region" description="Helical" evidence="7">
    <location>
        <begin position="21"/>
        <end position="39"/>
    </location>
</feature>
<keyword evidence="6 7" id="KW-0472">Membrane</keyword>
<evidence type="ECO:0000256" key="4">
    <source>
        <dbReference type="ARBA" id="ARBA00022692"/>
    </source>
</evidence>
<evidence type="ECO:0000313" key="8">
    <source>
        <dbReference type="EMBL" id="MET6991153.1"/>
    </source>
</evidence>
<keyword evidence="9" id="KW-1185">Reference proteome</keyword>
<evidence type="ECO:0000256" key="6">
    <source>
        <dbReference type="ARBA" id="ARBA00023136"/>
    </source>
</evidence>
<evidence type="ECO:0000256" key="2">
    <source>
        <dbReference type="ARBA" id="ARBA00008488"/>
    </source>
</evidence>
<feature type="transmembrane region" description="Helical" evidence="7">
    <location>
        <begin position="51"/>
        <end position="72"/>
    </location>
</feature>
<evidence type="ECO:0000256" key="7">
    <source>
        <dbReference type="SAM" id="Phobius"/>
    </source>
</evidence>
<dbReference type="RefSeq" id="WP_354615578.1">
    <property type="nucleotide sequence ID" value="NZ_JBEXAE010000004.1"/>
</dbReference>
<comment type="subcellular location">
    <subcellularLocation>
        <location evidence="1">Cell membrane</location>
        <topology evidence="1">Multi-pass membrane protein</topology>
    </subcellularLocation>
</comment>
<accession>A0ABV2SVH5</accession>
<organism evidence="8 9">
    <name type="scientific">Sediminicola arcticus</name>
    <dbReference type="NCBI Taxonomy" id="1574308"/>
    <lineage>
        <taxon>Bacteria</taxon>
        <taxon>Pseudomonadati</taxon>
        <taxon>Bacteroidota</taxon>
        <taxon>Flavobacteriia</taxon>
        <taxon>Flavobacteriales</taxon>
        <taxon>Flavobacteriaceae</taxon>
        <taxon>Sediminicola</taxon>
    </lineage>
</organism>
<feature type="transmembrane region" description="Helical" evidence="7">
    <location>
        <begin position="193"/>
        <end position="213"/>
    </location>
</feature>
<feature type="transmembrane region" description="Helical" evidence="7">
    <location>
        <begin position="84"/>
        <end position="107"/>
    </location>
</feature>
<dbReference type="PANTHER" id="PTHR20855">
    <property type="entry name" value="ADIPOR/PROGESTIN RECEPTOR-RELATED"/>
    <property type="match status" value="1"/>
</dbReference>
<evidence type="ECO:0000313" key="9">
    <source>
        <dbReference type="Proteomes" id="UP001549799"/>
    </source>
</evidence>
<dbReference type="Proteomes" id="UP001549799">
    <property type="component" value="Unassembled WGS sequence"/>
</dbReference>
<gene>
    <name evidence="8" type="ORF">ABXZ36_10900</name>
</gene>
<comment type="caution">
    <text evidence="8">The sequence shown here is derived from an EMBL/GenBank/DDBJ whole genome shotgun (WGS) entry which is preliminary data.</text>
</comment>
<proteinExistence type="inferred from homology"/>
<dbReference type="InterPro" id="IPR004254">
    <property type="entry name" value="AdipoR/HlyIII-related"/>
</dbReference>
<name>A0ABV2SVH5_9FLAO</name>
<dbReference type="EMBL" id="JBEXAE010000004">
    <property type="protein sequence ID" value="MET6991153.1"/>
    <property type="molecule type" value="Genomic_DNA"/>
</dbReference>
<evidence type="ECO:0000256" key="1">
    <source>
        <dbReference type="ARBA" id="ARBA00004651"/>
    </source>
</evidence>
<dbReference type="NCBIfam" id="TIGR01065">
    <property type="entry name" value="hlyIII"/>
    <property type="match status" value="1"/>
</dbReference>
<evidence type="ECO:0000256" key="5">
    <source>
        <dbReference type="ARBA" id="ARBA00022989"/>
    </source>
</evidence>
<feature type="transmembrane region" description="Helical" evidence="7">
    <location>
        <begin position="139"/>
        <end position="159"/>
    </location>
</feature>
<evidence type="ECO:0000256" key="3">
    <source>
        <dbReference type="ARBA" id="ARBA00022475"/>
    </source>
</evidence>
<keyword evidence="3" id="KW-1003">Cell membrane</keyword>
<protein>
    <submittedName>
        <fullName evidence="8">Hemolysin III family protein</fullName>
    </submittedName>
</protein>
<keyword evidence="4 7" id="KW-0812">Transmembrane</keyword>